<reference evidence="17" key="1">
    <citation type="submission" date="2025-08" db="UniProtKB">
        <authorList>
            <consortium name="Ensembl"/>
        </authorList>
    </citation>
    <scope>IDENTIFICATION</scope>
</reference>
<evidence type="ECO:0000256" key="8">
    <source>
        <dbReference type="ARBA" id="ARBA00022737"/>
    </source>
</evidence>
<dbReference type="Pfam" id="PF00400">
    <property type="entry name" value="WD40"/>
    <property type="match status" value="1"/>
</dbReference>
<dbReference type="SUPFAM" id="SSF50978">
    <property type="entry name" value="WD40 repeat-like"/>
    <property type="match status" value="1"/>
</dbReference>
<dbReference type="Gene3D" id="2.130.10.10">
    <property type="entry name" value="YVTN repeat-like/Quinoprotein amine dehydrogenase"/>
    <property type="match status" value="1"/>
</dbReference>
<dbReference type="GO" id="GO:0034644">
    <property type="term" value="P:cellular response to UV"/>
    <property type="evidence" value="ECO:0007669"/>
    <property type="project" value="UniProtKB-ARBA"/>
</dbReference>
<accession>A0A8C5F9F1</accession>
<dbReference type="SMART" id="SM00320">
    <property type="entry name" value="WD40"/>
    <property type="match status" value="3"/>
</dbReference>
<evidence type="ECO:0000256" key="3">
    <source>
        <dbReference type="ARBA" id="ARBA00004906"/>
    </source>
</evidence>
<feature type="compositionally biased region" description="Polar residues" evidence="16">
    <location>
        <begin position="493"/>
        <end position="517"/>
    </location>
</feature>
<dbReference type="PROSITE" id="PS00678">
    <property type="entry name" value="WD_REPEATS_1"/>
    <property type="match status" value="1"/>
</dbReference>
<keyword evidence="18" id="KW-1185">Reference proteome</keyword>
<proteinExistence type="inferred from homology"/>
<evidence type="ECO:0000256" key="9">
    <source>
        <dbReference type="ARBA" id="ARBA00022763"/>
    </source>
</evidence>
<feature type="compositionally biased region" description="Polar residues" evidence="16">
    <location>
        <begin position="449"/>
        <end position="460"/>
    </location>
</feature>
<evidence type="ECO:0000313" key="18">
    <source>
        <dbReference type="Proteomes" id="UP000694546"/>
    </source>
</evidence>
<dbReference type="GeneTree" id="ENSGT00510000047881"/>
<comment type="subcellular location">
    <subcellularLocation>
        <location evidence="2">Chromosome</location>
    </subcellularLocation>
    <subcellularLocation>
        <location evidence="1">Nucleus</location>
    </subcellularLocation>
</comment>
<dbReference type="Ensembl" id="ENSGMOT00000019281.2">
    <property type="protein sequence ID" value="ENSGMOP00000018823.2"/>
    <property type="gene ID" value="ENSGMOG00000017517.2"/>
</dbReference>
<evidence type="ECO:0000256" key="16">
    <source>
        <dbReference type="SAM" id="MobiDB-lite"/>
    </source>
</evidence>
<sequence length="517" mass="58346">GKRMCFGSESALNKGLKIVDCLKRRGDTHIMFLRIRPKLYAVFNKISFNDSSTNYLSGTYRRGGPRSILHYIYKSTLGESLHSQIRQCLQEPFVRSLESHSLHRTASPFNRRITVLEWHPTHPTTLAVGSKGGDIMLWNFDGLNKVTFIQGKGAGDFIGGMKFYQTPRLFVYATNTFTHLVYFQIDVSFDSPSRLKHGNVFPSSYWYCCVDVSVSRQMLVTGDNVGQLSLLSLEGQKIFSDKLHKAKVTHAEFNPRCDWLMVTASVDHTVKLWDLRNIKDKKSFLHEMPHDRAVNSAYFNPSDCSKLLTTDQRDQIRVFCSSDWSRPQHVIQHPHRQFQHLTPIKATWHPVYDLIVVGRYPNDKVCPGDVRSVDVYDANTAELVCQMQDPSASGIIPVNKFNPRGDVIASGMGELKLKLKPEFNSETRNHGCIRTVLNQVAVCTAGSNILGSRDTSSRGQRGSRPTRPPREGRSAAGDARLRKKRSALEEGETQTVAKTRSKTPWISCKSKSLAQNP</sequence>
<feature type="region of interest" description="Disordered" evidence="16">
    <location>
        <begin position="449"/>
        <end position="517"/>
    </location>
</feature>
<dbReference type="PROSITE" id="PS50082">
    <property type="entry name" value="WD_REPEATS_2"/>
    <property type="match status" value="1"/>
</dbReference>
<comment type="pathway">
    <text evidence="3">Protein modification; protein ubiquitination.</text>
</comment>
<protein>
    <recommendedName>
        <fullName evidence="5">DNA damage-binding protein 2</fullName>
    </recommendedName>
    <alternativeName>
        <fullName evidence="14">Damage-specific DNA-binding protein 2</fullName>
    </alternativeName>
</protein>
<dbReference type="Gene3D" id="1.10.287.3280">
    <property type="match status" value="1"/>
</dbReference>
<dbReference type="PROSITE" id="PS50294">
    <property type="entry name" value="WD_REPEATS_REGION"/>
    <property type="match status" value="1"/>
</dbReference>
<evidence type="ECO:0000256" key="11">
    <source>
        <dbReference type="ARBA" id="ARBA00023125"/>
    </source>
</evidence>
<evidence type="ECO:0000256" key="6">
    <source>
        <dbReference type="ARBA" id="ARBA00022454"/>
    </source>
</evidence>
<dbReference type="InterPro" id="IPR033312">
    <property type="entry name" value="DDB2"/>
</dbReference>
<keyword evidence="7 15" id="KW-0853">WD repeat</keyword>
<evidence type="ECO:0000256" key="5">
    <source>
        <dbReference type="ARBA" id="ARBA00014580"/>
    </source>
</evidence>
<dbReference type="AlphaFoldDB" id="A0A8C5F9F1"/>
<evidence type="ECO:0000256" key="2">
    <source>
        <dbReference type="ARBA" id="ARBA00004286"/>
    </source>
</evidence>
<keyword evidence="12" id="KW-0234">DNA repair</keyword>
<dbReference type="GO" id="GO:0006281">
    <property type="term" value="P:DNA repair"/>
    <property type="evidence" value="ECO:0007669"/>
    <property type="project" value="UniProtKB-KW"/>
</dbReference>
<keyword evidence="9" id="KW-0227">DNA damage</keyword>
<evidence type="ECO:0000256" key="15">
    <source>
        <dbReference type="PROSITE-ProRule" id="PRU00221"/>
    </source>
</evidence>
<evidence type="ECO:0000256" key="1">
    <source>
        <dbReference type="ARBA" id="ARBA00004123"/>
    </source>
</evidence>
<evidence type="ECO:0000256" key="14">
    <source>
        <dbReference type="ARBA" id="ARBA00031670"/>
    </source>
</evidence>
<dbReference type="GO" id="GO:0003684">
    <property type="term" value="F:damaged DNA binding"/>
    <property type="evidence" value="ECO:0007669"/>
    <property type="project" value="InterPro"/>
</dbReference>
<comment type="similarity">
    <text evidence="4">Belongs to the WD repeat DDB2/WDR76 family.</text>
</comment>
<dbReference type="PANTHER" id="PTHR15169:SF0">
    <property type="entry name" value="DNA DAMAGE-BINDING PROTEIN 2"/>
    <property type="match status" value="1"/>
</dbReference>
<dbReference type="InterPro" id="IPR036322">
    <property type="entry name" value="WD40_repeat_dom_sf"/>
</dbReference>
<dbReference type="Proteomes" id="UP000694546">
    <property type="component" value="Chromosome 9"/>
</dbReference>
<keyword evidence="13" id="KW-0539">Nucleus</keyword>
<evidence type="ECO:0000256" key="4">
    <source>
        <dbReference type="ARBA" id="ARBA00005434"/>
    </source>
</evidence>
<reference evidence="17" key="2">
    <citation type="submission" date="2025-09" db="UniProtKB">
        <authorList>
            <consortium name="Ensembl"/>
        </authorList>
    </citation>
    <scope>IDENTIFICATION</scope>
</reference>
<keyword evidence="8" id="KW-0677">Repeat</keyword>
<dbReference type="InterPro" id="IPR015943">
    <property type="entry name" value="WD40/YVTN_repeat-like_dom_sf"/>
</dbReference>
<keyword evidence="11" id="KW-0238">DNA-binding</keyword>
<dbReference type="InterPro" id="IPR019775">
    <property type="entry name" value="WD40_repeat_CS"/>
</dbReference>
<dbReference type="FunFam" id="2.130.10.10:FF:000161">
    <property type="entry name" value="DNA damage-binding protein 2"/>
    <property type="match status" value="1"/>
</dbReference>
<evidence type="ECO:0000256" key="10">
    <source>
        <dbReference type="ARBA" id="ARBA00022786"/>
    </source>
</evidence>
<feature type="repeat" description="WD" evidence="15">
    <location>
        <begin position="241"/>
        <end position="283"/>
    </location>
</feature>
<dbReference type="OMA" id="CGHEHHN"/>
<organism evidence="17 18">
    <name type="scientific">Gadus morhua</name>
    <name type="common">Atlantic cod</name>
    <dbReference type="NCBI Taxonomy" id="8049"/>
    <lineage>
        <taxon>Eukaryota</taxon>
        <taxon>Metazoa</taxon>
        <taxon>Chordata</taxon>
        <taxon>Craniata</taxon>
        <taxon>Vertebrata</taxon>
        <taxon>Euteleostomi</taxon>
        <taxon>Actinopterygii</taxon>
        <taxon>Neopterygii</taxon>
        <taxon>Teleostei</taxon>
        <taxon>Neoteleostei</taxon>
        <taxon>Acanthomorphata</taxon>
        <taxon>Zeiogadaria</taxon>
        <taxon>Gadariae</taxon>
        <taxon>Gadiformes</taxon>
        <taxon>Gadoidei</taxon>
        <taxon>Gadidae</taxon>
        <taxon>Gadus</taxon>
    </lineage>
</organism>
<evidence type="ECO:0000313" key="17">
    <source>
        <dbReference type="Ensembl" id="ENSGMOP00000018823.2"/>
    </source>
</evidence>
<dbReference type="GO" id="GO:0005634">
    <property type="term" value="C:nucleus"/>
    <property type="evidence" value="ECO:0007669"/>
    <property type="project" value="UniProtKB-SubCell"/>
</dbReference>
<keyword evidence="10" id="KW-0833">Ubl conjugation pathway</keyword>
<evidence type="ECO:0000256" key="12">
    <source>
        <dbReference type="ARBA" id="ARBA00023204"/>
    </source>
</evidence>
<evidence type="ECO:0000256" key="13">
    <source>
        <dbReference type="ARBA" id="ARBA00023242"/>
    </source>
</evidence>
<name>A0A8C5F9F1_GADMO</name>
<dbReference type="GO" id="GO:0031464">
    <property type="term" value="C:Cul4A-RING E3 ubiquitin ligase complex"/>
    <property type="evidence" value="ECO:0007669"/>
    <property type="project" value="UniProtKB-ARBA"/>
</dbReference>
<keyword evidence="6" id="KW-0158">Chromosome</keyword>
<dbReference type="PANTHER" id="PTHR15169">
    <property type="entry name" value="DAMAGE-SPECIFIC DNA BINDING PROTEIN 2"/>
    <property type="match status" value="1"/>
</dbReference>
<evidence type="ECO:0000256" key="7">
    <source>
        <dbReference type="ARBA" id="ARBA00022574"/>
    </source>
</evidence>
<dbReference type="InterPro" id="IPR001680">
    <property type="entry name" value="WD40_rpt"/>
</dbReference>
<dbReference type="GO" id="GO:0005694">
    <property type="term" value="C:chromosome"/>
    <property type="evidence" value="ECO:0007669"/>
    <property type="project" value="UniProtKB-SubCell"/>
</dbReference>